<gene>
    <name evidence="1" type="ORF">J2S08_003560</name>
</gene>
<dbReference type="Proteomes" id="UP001223586">
    <property type="component" value="Unassembled WGS sequence"/>
</dbReference>
<name>A0ABT9WX31_9BACI</name>
<dbReference type="RefSeq" id="WP_307231877.1">
    <property type="nucleotide sequence ID" value="NZ_JAUSTT010000025.1"/>
</dbReference>
<dbReference type="EMBL" id="JAUSTT010000025">
    <property type="protein sequence ID" value="MDQ0177679.1"/>
    <property type="molecule type" value="Genomic_DNA"/>
</dbReference>
<evidence type="ECO:0000313" key="1">
    <source>
        <dbReference type="EMBL" id="MDQ0177679.1"/>
    </source>
</evidence>
<dbReference type="Pfam" id="PF02620">
    <property type="entry name" value="YceD"/>
    <property type="match status" value="1"/>
</dbReference>
<evidence type="ECO:0008006" key="3">
    <source>
        <dbReference type="Google" id="ProtNLM"/>
    </source>
</evidence>
<proteinExistence type="predicted"/>
<sequence length="179" mass="20714">MKWSIIQLKKLQDRELEIDEEINITESLQKRHPDIRDLSPIHVKGKINVNEQKITCYLQLNGYFVLPCARTLEDVRYPIEVETMEVFLLQPMDEIENTEAGYHLINGDVIDLIPIIEELLLLEVPMQVFSEQAKNASTLPSGHDWKVLTEDQINGQEQNEEKVDPRLAGLADFFSKNKE</sequence>
<evidence type="ECO:0000313" key="2">
    <source>
        <dbReference type="Proteomes" id="UP001223586"/>
    </source>
</evidence>
<dbReference type="InterPro" id="IPR003772">
    <property type="entry name" value="YceD"/>
</dbReference>
<keyword evidence="2" id="KW-1185">Reference proteome</keyword>
<comment type="caution">
    <text evidence="1">The sequence shown here is derived from an EMBL/GenBank/DDBJ whole genome shotgun (WGS) entry which is preliminary data.</text>
</comment>
<reference evidence="1 2" key="1">
    <citation type="submission" date="2023-07" db="EMBL/GenBank/DDBJ databases">
        <title>Genomic Encyclopedia of Type Strains, Phase IV (KMG-IV): sequencing the most valuable type-strain genomes for metagenomic binning, comparative biology and taxonomic classification.</title>
        <authorList>
            <person name="Goeker M."/>
        </authorList>
    </citation>
    <scope>NUCLEOTIDE SEQUENCE [LARGE SCALE GENOMIC DNA]</scope>
    <source>
        <strain evidence="1 2">DSM 23837</strain>
    </source>
</reference>
<organism evidence="1 2">
    <name type="scientific">Bacillus chungangensis</name>
    <dbReference type="NCBI Taxonomy" id="587633"/>
    <lineage>
        <taxon>Bacteria</taxon>
        <taxon>Bacillati</taxon>
        <taxon>Bacillota</taxon>
        <taxon>Bacilli</taxon>
        <taxon>Bacillales</taxon>
        <taxon>Bacillaceae</taxon>
        <taxon>Bacillus</taxon>
    </lineage>
</organism>
<protein>
    <recommendedName>
        <fullName evidence="3">DUF177 domain-containing protein</fullName>
    </recommendedName>
</protein>
<accession>A0ABT9WX31</accession>